<organism evidence="5 6">
    <name type="scientific">Algibacter lectus</name>
    <dbReference type="NCBI Taxonomy" id="221126"/>
    <lineage>
        <taxon>Bacteria</taxon>
        <taxon>Pseudomonadati</taxon>
        <taxon>Bacteroidota</taxon>
        <taxon>Flavobacteriia</taxon>
        <taxon>Flavobacteriales</taxon>
        <taxon>Flavobacteriaceae</taxon>
        <taxon>Algibacter</taxon>
    </lineage>
</organism>
<dbReference type="SUPFAM" id="SSF46689">
    <property type="entry name" value="Homeodomain-like"/>
    <property type="match status" value="2"/>
</dbReference>
<gene>
    <name evidence="5" type="ORF">JCM19300_121</name>
</gene>
<protein>
    <submittedName>
        <fullName evidence="5">Transcriptional regulator</fullName>
    </submittedName>
</protein>
<dbReference type="InterPro" id="IPR009057">
    <property type="entry name" value="Homeodomain-like_sf"/>
</dbReference>
<name>A0A090VL32_9FLAO</name>
<dbReference type="PROSITE" id="PS01124">
    <property type="entry name" value="HTH_ARAC_FAMILY_2"/>
    <property type="match status" value="1"/>
</dbReference>
<accession>A0A090VL32</accession>
<proteinExistence type="predicted"/>
<dbReference type="PANTHER" id="PTHR43280">
    <property type="entry name" value="ARAC-FAMILY TRANSCRIPTIONAL REGULATOR"/>
    <property type="match status" value="1"/>
</dbReference>
<keyword evidence="1" id="KW-0805">Transcription regulation</keyword>
<sequence>MPIENIPELYIKDKTESPDLFVYDFKMTTDVVKSKVNLGMNMFSFLQVGKKQVHFAGTSVAVNKDQSLLLKKGNWLWTELLDTEAIYYCKLFFFSEEKLTNFLSKYTNDVKPYKEDVPYFVIENDAYIASFISSLASHTFENHNFSDALLALKFEEILLYLLNKYGDTFEYYLHSLISKDVSPFKNIVENNVHSNLKLEEIAFLCNMSLSTFKRHFTNEYNQAPGKWLQDKRLQKAKELLQGGELKASDIYLEIGYNNLSNFSVAFKNKFGISPTDISS</sequence>
<feature type="domain" description="HTH araC/xylS-type" evidence="4">
    <location>
        <begin position="182"/>
        <end position="279"/>
    </location>
</feature>
<dbReference type="PANTHER" id="PTHR43280:SF10">
    <property type="entry name" value="REGULATORY PROTEIN POCR"/>
    <property type="match status" value="1"/>
</dbReference>
<dbReference type="EMBL" id="BBNQ01000022">
    <property type="protein sequence ID" value="GAL64763.1"/>
    <property type="molecule type" value="Genomic_DNA"/>
</dbReference>
<evidence type="ECO:0000256" key="2">
    <source>
        <dbReference type="ARBA" id="ARBA00023125"/>
    </source>
</evidence>
<evidence type="ECO:0000256" key="1">
    <source>
        <dbReference type="ARBA" id="ARBA00023015"/>
    </source>
</evidence>
<dbReference type="SMART" id="SM00342">
    <property type="entry name" value="HTH_ARAC"/>
    <property type="match status" value="1"/>
</dbReference>
<reference evidence="5 6" key="1">
    <citation type="journal article" date="2014" name="Genome Announc.">
        <title>Draft Genome Sequences of Marine Flavobacterium Algibacter lectus Strains SS8 and NR4.</title>
        <authorList>
            <person name="Takatani N."/>
            <person name="Nakanishi M."/>
            <person name="Meirelles P."/>
            <person name="Mino S."/>
            <person name="Suda W."/>
            <person name="Oshima K."/>
            <person name="Hattori M."/>
            <person name="Ohkuma M."/>
            <person name="Hosokawa M."/>
            <person name="Miyashita K."/>
            <person name="Thompson F.L."/>
            <person name="Niwa A."/>
            <person name="Sawabe T."/>
            <person name="Sawabe T."/>
        </authorList>
    </citation>
    <scope>NUCLEOTIDE SEQUENCE [LARGE SCALE GENOMIC DNA]</scope>
    <source>
        <strain evidence="5 6">JCM 19300</strain>
    </source>
</reference>
<dbReference type="Pfam" id="PF12833">
    <property type="entry name" value="HTH_18"/>
    <property type="match status" value="1"/>
</dbReference>
<dbReference type="InterPro" id="IPR018060">
    <property type="entry name" value="HTH_AraC"/>
</dbReference>
<dbReference type="OrthoDB" id="4480133at2"/>
<evidence type="ECO:0000256" key="3">
    <source>
        <dbReference type="ARBA" id="ARBA00023163"/>
    </source>
</evidence>
<evidence type="ECO:0000313" key="5">
    <source>
        <dbReference type="EMBL" id="GAL64763.1"/>
    </source>
</evidence>
<dbReference type="AlphaFoldDB" id="A0A090VL32"/>
<evidence type="ECO:0000313" key="6">
    <source>
        <dbReference type="Proteomes" id="UP000029644"/>
    </source>
</evidence>
<keyword evidence="2" id="KW-0238">DNA-binding</keyword>
<evidence type="ECO:0000259" key="4">
    <source>
        <dbReference type="PROSITE" id="PS01124"/>
    </source>
</evidence>
<dbReference type="InterPro" id="IPR054015">
    <property type="entry name" value="ExsA-like_N"/>
</dbReference>
<dbReference type="GO" id="GO:0003700">
    <property type="term" value="F:DNA-binding transcription factor activity"/>
    <property type="evidence" value="ECO:0007669"/>
    <property type="project" value="InterPro"/>
</dbReference>
<keyword evidence="3" id="KW-0804">Transcription</keyword>
<dbReference type="RefSeq" id="WP_042506568.1">
    <property type="nucleotide sequence ID" value="NZ_BBNQ01000022.1"/>
</dbReference>
<comment type="caution">
    <text evidence="5">The sequence shown here is derived from an EMBL/GenBank/DDBJ whole genome shotgun (WGS) entry which is preliminary data.</text>
</comment>
<dbReference type="Pfam" id="PF22200">
    <property type="entry name" value="ExsA_N"/>
    <property type="match status" value="1"/>
</dbReference>
<dbReference type="GO" id="GO:0043565">
    <property type="term" value="F:sequence-specific DNA binding"/>
    <property type="evidence" value="ECO:0007669"/>
    <property type="project" value="InterPro"/>
</dbReference>
<dbReference type="Gene3D" id="1.10.10.60">
    <property type="entry name" value="Homeodomain-like"/>
    <property type="match status" value="2"/>
</dbReference>
<dbReference type="Proteomes" id="UP000029644">
    <property type="component" value="Unassembled WGS sequence"/>
</dbReference>